<dbReference type="PANTHER" id="PTHR45809">
    <property type="entry name" value="VIRAL IAP-ASSOCIATED FACTOR HOMOLOG"/>
    <property type="match status" value="1"/>
</dbReference>
<dbReference type="Gene3D" id="3.40.30.10">
    <property type="entry name" value="Glutaredoxin"/>
    <property type="match status" value="1"/>
</dbReference>
<reference evidence="3" key="1">
    <citation type="submission" date="2014-05" db="EMBL/GenBank/DDBJ databases">
        <title>The transcriptome of the halophilic microalga Tetraselmis sp. GSL018 isolated from the Great Salt Lake, Utah.</title>
        <authorList>
            <person name="Jinkerson R.E."/>
            <person name="D'Adamo S."/>
            <person name="Posewitz M.C."/>
        </authorList>
    </citation>
    <scope>NUCLEOTIDE SEQUENCE</scope>
    <source>
        <strain evidence="3">GSL018</strain>
    </source>
</reference>
<gene>
    <name evidence="3" type="ORF">TSPGSL018_21589</name>
</gene>
<accession>A0A061QXA0</accession>
<name>A0A061QXA0_9CHLO</name>
<dbReference type="AlphaFoldDB" id="A0A061QXA0"/>
<evidence type="ECO:0000313" key="3">
    <source>
        <dbReference type="EMBL" id="JAC63070.1"/>
    </source>
</evidence>
<organism evidence="3">
    <name type="scientific">Tetraselmis sp. GSL018</name>
    <dbReference type="NCBI Taxonomy" id="582737"/>
    <lineage>
        <taxon>Eukaryota</taxon>
        <taxon>Viridiplantae</taxon>
        <taxon>Chlorophyta</taxon>
        <taxon>core chlorophytes</taxon>
        <taxon>Chlorodendrophyceae</taxon>
        <taxon>Chlorodendrales</taxon>
        <taxon>Chlorodendraceae</taxon>
        <taxon>Tetraselmis</taxon>
    </lineage>
</organism>
<comment type="similarity">
    <text evidence="1">Belongs to the phosducin family.</text>
</comment>
<dbReference type="SUPFAM" id="SSF52833">
    <property type="entry name" value="Thioredoxin-like"/>
    <property type="match status" value="1"/>
</dbReference>
<evidence type="ECO:0000259" key="2">
    <source>
        <dbReference type="Pfam" id="PF02114"/>
    </source>
</evidence>
<dbReference type="InterPro" id="IPR036249">
    <property type="entry name" value="Thioredoxin-like_sf"/>
</dbReference>
<protein>
    <submittedName>
        <fullName evidence="3">Phosducin-like protein 3</fullName>
    </submittedName>
</protein>
<feature type="domain" description="Phosducin" evidence="2">
    <location>
        <begin position="121"/>
        <end position="223"/>
    </location>
</feature>
<evidence type="ECO:0000256" key="1">
    <source>
        <dbReference type="ARBA" id="ARBA00009686"/>
    </source>
</evidence>
<proteinExistence type="inferred from homology"/>
<dbReference type="PANTHER" id="PTHR45809:SF3">
    <property type="entry name" value="VIRAL IAP-ASSOCIATED FACTOR HOMOLOG"/>
    <property type="match status" value="1"/>
</dbReference>
<dbReference type="InterPro" id="IPR024253">
    <property type="entry name" value="Phosducin_thioredoxin-like_dom"/>
</dbReference>
<dbReference type="Pfam" id="PF02114">
    <property type="entry name" value="Phosducin"/>
    <property type="match status" value="1"/>
</dbReference>
<dbReference type="EMBL" id="GBEZ01023855">
    <property type="protein sequence ID" value="JAC63070.1"/>
    <property type="molecule type" value="Transcribed_RNA"/>
</dbReference>
<dbReference type="InterPro" id="IPR051498">
    <property type="entry name" value="Phosducin-like_chap/apop_reg"/>
</dbReference>
<sequence length="288" mass="32728">MTCKSSLETRRSHLLVGVLKNTVLKKRLSKMKSGWSNATRMNFQILKTSLQTTPFWKSTVHNLMSGNKAEPESGVLDVTTATRWWTNLVQISESKENLNAALPWRFNSFLYPVSHSKVWCRKKRLEELRNEKKALTFGAVEQISAVDFVREVTNAGEGIWVVVHLFKDSVPECQVLGLCLEELAAKFPHTKFRRIISTECIPKYPDSNLPTVLIYKDGQCLKSLAGLLPFGGKRTTPEQVAFTLNRFGPICRSEGEEHSAEPTMEELKKFMEKFVIDTIESRDEDADT</sequence>
<dbReference type="GO" id="GO:0005737">
    <property type="term" value="C:cytoplasm"/>
    <property type="evidence" value="ECO:0007669"/>
    <property type="project" value="TreeGrafter"/>
</dbReference>
<dbReference type="GO" id="GO:0006457">
    <property type="term" value="P:protein folding"/>
    <property type="evidence" value="ECO:0007669"/>
    <property type="project" value="TreeGrafter"/>
</dbReference>